<reference evidence="2" key="1">
    <citation type="journal article" date="2015" name="Nature">
        <title>Complex archaea that bridge the gap between prokaryotes and eukaryotes.</title>
        <authorList>
            <person name="Spang A."/>
            <person name="Saw J.H."/>
            <person name="Jorgensen S.L."/>
            <person name="Zaremba-Niedzwiedzka K."/>
            <person name="Martijn J."/>
            <person name="Lind A.E."/>
            <person name="van Eijk R."/>
            <person name="Schleper C."/>
            <person name="Guy L."/>
            <person name="Ettema T.J."/>
        </authorList>
    </citation>
    <scope>NUCLEOTIDE SEQUENCE</scope>
</reference>
<dbReference type="EMBL" id="LAZR01067933">
    <property type="protein sequence ID" value="KKK50605.1"/>
    <property type="molecule type" value="Genomic_DNA"/>
</dbReference>
<comment type="caution">
    <text evidence="2">The sequence shown here is derived from an EMBL/GenBank/DDBJ whole genome shotgun (WGS) entry which is preliminary data.</text>
</comment>
<name>A0A0F8WQJ0_9ZZZZ</name>
<dbReference type="PANTHER" id="PTHR36509">
    <property type="entry name" value="BLL3101 PROTEIN"/>
    <property type="match status" value="1"/>
</dbReference>
<sequence length="341" mass="37786">NETMRTATKRRSQSNLCRMLCAAIAACVVVAADGTLAEESGKINEKALAQFEARENEAFAIGVQAYLYGKPVVEMYKSRYEMALNPKSPKYTPLNRFQHYRELLGPEFTAVVTPNNDTLYSIAWLDLNREPIVLHVPDTDGRYYTMQMLDFYTNNFAYVGKRATGTAEGNFAIVGPGFRGELPGGIHKLQAPTAYVWIVGRTLAAGKEDLPAVHAIQDQYTLTPLSQWGKEAETAVAELAPKLPPYDESSPLMFFRMMNLGIRQNPPPNNEAVWMHLFDQVNLGLSQEFAVDELDLATASGLRRAIAVGRQIVTAKTGDLGTKVNGWDMLPPNTGNYGHDY</sequence>
<proteinExistence type="predicted"/>
<dbReference type="PANTHER" id="PTHR36509:SF2">
    <property type="entry name" value="BLL3101 PROTEIN"/>
    <property type="match status" value="1"/>
</dbReference>
<organism evidence="2">
    <name type="scientific">marine sediment metagenome</name>
    <dbReference type="NCBI Taxonomy" id="412755"/>
    <lineage>
        <taxon>unclassified sequences</taxon>
        <taxon>metagenomes</taxon>
        <taxon>ecological metagenomes</taxon>
    </lineage>
</organism>
<accession>A0A0F8WQJ0</accession>
<protein>
    <recommendedName>
        <fullName evidence="1">DUF1254 domain-containing protein</fullName>
    </recommendedName>
</protein>
<feature type="non-terminal residue" evidence="2">
    <location>
        <position position="341"/>
    </location>
</feature>
<dbReference type="Gene3D" id="2.60.40.1610">
    <property type="entry name" value="Domain of unknown function DUF1254"/>
    <property type="match status" value="1"/>
</dbReference>
<dbReference type="InterPro" id="IPR010679">
    <property type="entry name" value="DUF1254"/>
</dbReference>
<evidence type="ECO:0000259" key="1">
    <source>
        <dbReference type="Pfam" id="PF06863"/>
    </source>
</evidence>
<evidence type="ECO:0000313" key="2">
    <source>
        <dbReference type="EMBL" id="KKK50605.1"/>
    </source>
</evidence>
<dbReference type="SUPFAM" id="SSF160935">
    <property type="entry name" value="VPA0735-like"/>
    <property type="match status" value="1"/>
</dbReference>
<feature type="domain" description="DUF1254" evidence="1">
    <location>
        <begin position="95"/>
        <end position="224"/>
    </location>
</feature>
<feature type="non-terminal residue" evidence="2">
    <location>
        <position position="1"/>
    </location>
</feature>
<dbReference type="Pfam" id="PF06863">
    <property type="entry name" value="DUF1254"/>
    <property type="match status" value="1"/>
</dbReference>
<gene>
    <name evidence="2" type="ORF">LCGC14_3123350</name>
</gene>
<dbReference type="AlphaFoldDB" id="A0A0F8WQJ0"/>
<dbReference type="InterPro" id="IPR037050">
    <property type="entry name" value="DUF1254_sf"/>
</dbReference>